<proteinExistence type="predicted"/>
<dbReference type="NCBIfam" id="TIGR02532">
    <property type="entry name" value="IV_pilin_GFxxxE"/>
    <property type="match status" value="1"/>
</dbReference>
<feature type="transmembrane region" description="Helical" evidence="1">
    <location>
        <begin position="20"/>
        <end position="46"/>
    </location>
</feature>
<keyword evidence="1" id="KW-0812">Transmembrane</keyword>
<sequence>MARSMHLQKLPLQDKGFTLFEVLISILIVSVFLAVAMQALLFAIIFKVRAEQRHEAITWIQKDLEFVKNQAKEYEINTFPYSNRCNATTSADGFAAGLLHSILGTPTSPPPSAPSTTTSVSKTLAGKSFTLTRTAIYDNPTYAYKLLQLTYNVTPADSSSPIATLSTEVIPDASLKCP</sequence>
<reference evidence="2 3" key="1">
    <citation type="submission" date="2012-06" db="EMBL/GenBank/DDBJ databases">
        <title>Finished chromosome of genome of Chroococcidiopsis thermalis PCC 7203.</title>
        <authorList>
            <consortium name="US DOE Joint Genome Institute"/>
            <person name="Gugger M."/>
            <person name="Coursin T."/>
            <person name="Rippka R."/>
            <person name="Tandeau De Marsac N."/>
            <person name="Huntemann M."/>
            <person name="Wei C.-L."/>
            <person name="Han J."/>
            <person name="Detter J.C."/>
            <person name="Han C."/>
            <person name="Tapia R."/>
            <person name="Davenport K."/>
            <person name="Daligault H."/>
            <person name="Erkkila T."/>
            <person name="Gu W."/>
            <person name="Munk A.C.C."/>
            <person name="Teshima H."/>
            <person name="Xu Y."/>
            <person name="Chain P."/>
            <person name="Chen A."/>
            <person name="Krypides N."/>
            <person name="Mavromatis K."/>
            <person name="Markowitz V."/>
            <person name="Szeto E."/>
            <person name="Ivanova N."/>
            <person name="Mikhailova N."/>
            <person name="Ovchinnikova G."/>
            <person name="Pagani I."/>
            <person name="Pati A."/>
            <person name="Goodwin L."/>
            <person name="Peters L."/>
            <person name="Pitluck S."/>
            <person name="Woyke T."/>
            <person name="Kerfeld C."/>
        </authorList>
    </citation>
    <scope>NUCLEOTIDE SEQUENCE [LARGE SCALE GENOMIC DNA]</scope>
    <source>
        <strain evidence="2 3">PCC 7203</strain>
    </source>
</reference>
<evidence type="ECO:0000313" key="2">
    <source>
        <dbReference type="EMBL" id="AFY87047.1"/>
    </source>
</evidence>
<keyword evidence="1" id="KW-0472">Membrane</keyword>
<keyword evidence="1" id="KW-1133">Transmembrane helix</keyword>
<dbReference type="KEGG" id="cthe:Chro_1523"/>
<dbReference type="STRING" id="251229.Chro_1523"/>
<dbReference type="InterPro" id="IPR012902">
    <property type="entry name" value="N_methyl_site"/>
</dbReference>
<evidence type="ECO:0000313" key="3">
    <source>
        <dbReference type="Proteomes" id="UP000010384"/>
    </source>
</evidence>
<dbReference type="eggNOG" id="COG4967">
    <property type="taxonomic scope" value="Bacteria"/>
</dbReference>
<dbReference type="InParanoid" id="K9TW27"/>
<name>K9TW27_CHRTP</name>
<dbReference type="RefSeq" id="WP_015153595.1">
    <property type="nucleotide sequence ID" value="NC_019695.1"/>
</dbReference>
<gene>
    <name evidence="2" type="ORF">Chro_1523</name>
</gene>
<dbReference type="AlphaFoldDB" id="K9TW27"/>
<protein>
    <recommendedName>
        <fullName evidence="4">Prepilin-type N-terminal cleavage/methylation domain-containing protein</fullName>
    </recommendedName>
</protein>
<evidence type="ECO:0000256" key="1">
    <source>
        <dbReference type="SAM" id="Phobius"/>
    </source>
</evidence>
<keyword evidence="3" id="KW-1185">Reference proteome</keyword>
<evidence type="ECO:0008006" key="4">
    <source>
        <dbReference type="Google" id="ProtNLM"/>
    </source>
</evidence>
<dbReference type="InterPro" id="IPR045584">
    <property type="entry name" value="Pilin-like"/>
</dbReference>
<dbReference type="SUPFAM" id="SSF54523">
    <property type="entry name" value="Pili subunits"/>
    <property type="match status" value="1"/>
</dbReference>
<dbReference type="Proteomes" id="UP000010384">
    <property type="component" value="Chromosome"/>
</dbReference>
<organism evidence="2 3">
    <name type="scientific">Chroococcidiopsis thermalis (strain PCC 7203)</name>
    <dbReference type="NCBI Taxonomy" id="251229"/>
    <lineage>
        <taxon>Bacteria</taxon>
        <taxon>Bacillati</taxon>
        <taxon>Cyanobacteriota</taxon>
        <taxon>Cyanophyceae</taxon>
        <taxon>Chroococcidiopsidales</taxon>
        <taxon>Chroococcidiopsidaceae</taxon>
        <taxon>Chroococcidiopsis</taxon>
    </lineage>
</organism>
<accession>K9TW27</accession>
<dbReference type="Pfam" id="PF07963">
    <property type="entry name" value="N_methyl"/>
    <property type="match status" value="1"/>
</dbReference>
<dbReference type="HOGENOM" id="CLU_111097_0_0_3"/>
<dbReference type="EMBL" id="CP003597">
    <property type="protein sequence ID" value="AFY87047.1"/>
    <property type="molecule type" value="Genomic_DNA"/>
</dbReference>